<organism evidence="1">
    <name type="scientific">Nothobranchius korthausae</name>
    <dbReference type="NCBI Taxonomy" id="1143690"/>
    <lineage>
        <taxon>Eukaryota</taxon>
        <taxon>Metazoa</taxon>
        <taxon>Chordata</taxon>
        <taxon>Craniata</taxon>
        <taxon>Vertebrata</taxon>
        <taxon>Euteleostomi</taxon>
        <taxon>Actinopterygii</taxon>
        <taxon>Neopterygii</taxon>
        <taxon>Teleostei</taxon>
        <taxon>Neoteleostei</taxon>
        <taxon>Acanthomorphata</taxon>
        <taxon>Ovalentaria</taxon>
        <taxon>Atherinomorphae</taxon>
        <taxon>Cyprinodontiformes</taxon>
        <taxon>Nothobranchiidae</taxon>
        <taxon>Nothobranchius</taxon>
    </lineage>
</organism>
<dbReference type="AlphaFoldDB" id="A0A1A8F4B7"/>
<feature type="non-terminal residue" evidence="1">
    <location>
        <position position="1"/>
    </location>
</feature>
<accession>A0A1A8F4B7</accession>
<dbReference type="EMBL" id="HAEB01007151">
    <property type="protein sequence ID" value="SBQ53678.1"/>
    <property type="molecule type" value="Transcribed_RNA"/>
</dbReference>
<reference evidence="1" key="2">
    <citation type="submission" date="2016-06" db="EMBL/GenBank/DDBJ databases">
        <title>The genome of a short-lived fish provides insights into sex chromosome evolution and the genetic control of aging.</title>
        <authorList>
            <person name="Reichwald K."/>
            <person name="Felder M."/>
            <person name="Petzold A."/>
            <person name="Koch P."/>
            <person name="Groth M."/>
            <person name="Platzer M."/>
        </authorList>
    </citation>
    <scope>NUCLEOTIDE SEQUENCE</scope>
    <source>
        <tissue evidence="1">Brain</tissue>
    </source>
</reference>
<keyword evidence="1" id="KW-0675">Receptor</keyword>
<gene>
    <name evidence="1" type="primary">PTGDR2</name>
</gene>
<evidence type="ECO:0000313" key="1">
    <source>
        <dbReference type="EMBL" id="SBQ53678.1"/>
    </source>
</evidence>
<feature type="non-terminal residue" evidence="1">
    <location>
        <position position="88"/>
    </location>
</feature>
<proteinExistence type="predicted"/>
<protein>
    <submittedName>
        <fullName evidence="1">Prostaglandin D2 receptor 2</fullName>
    </submittedName>
</protein>
<sequence>SLCNQAQIKFHTSQHSCSTRDTQKLLKNGEDSDCSICTHLGSLSHRLHAGNDGRCRKCFQSGGQVASQSCNAFILKSSAEPRSVRLQL</sequence>
<reference evidence="1" key="1">
    <citation type="submission" date="2016-05" db="EMBL/GenBank/DDBJ databases">
        <authorList>
            <person name="Lavstsen T."/>
            <person name="Jespersen J.S."/>
        </authorList>
    </citation>
    <scope>NUCLEOTIDE SEQUENCE</scope>
    <source>
        <tissue evidence="1">Brain</tissue>
    </source>
</reference>
<name>A0A1A8F4B7_9TELE</name>